<comment type="caution">
    <text evidence="1">The sequence shown here is derived from an EMBL/GenBank/DDBJ whole genome shotgun (WGS) entry which is preliminary data.</text>
</comment>
<keyword evidence="2" id="KW-1185">Reference proteome</keyword>
<name>A0A8S0VSD6_CYCAE</name>
<accession>A0A8S0VSD6</accession>
<dbReference type="AlphaFoldDB" id="A0A8S0VSD6"/>
<dbReference type="Proteomes" id="UP000467700">
    <property type="component" value="Unassembled WGS sequence"/>
</dbReference>
<dbReference type="EMBL" id="CACVBS010000056">
    <property type="protein sequence ID" value="CAA7266649.1"/>
    <property type="molecule type" value="Genomic_DNA"/>
</dbReference>
<organism evidence="1 2">
    <name type="scientific">Cyclocybe aegerita</name>
    <name type="common">Black poplar mushroom</name>
    <name type="synonym">Agrocybe aegerita</name>
    <dbReference type="NCBI Taxonomy" id="1973307"/>
    <lineage>
        <taxon>Eukaryota</taxon>
        <taxon>Fungi</taxon>
        <taxon>Dikarya</taxon>
        <taxon>Basidiomycota</taxon>
        <taxon>Agaricomycotina</taxon>
        <taxon>Agaricomycetes</taxon>
        <taxon>Agaricomycetidae</taxon>
        <taxon>Agaricales</taxon>
        <taxon>Agaricineae</taxon>
        <taxon>Bolbitiaceae</taxon>
        <taxon>Cyclocybe</taxon>
    </lineage>
</organism>
<protein>
    <submittedName>
        <fullName evidence="1">Uncharacterized protein</fullName>
    </submittedName>
</protein>
<proteinExistence type="predicted"/>
<gene>
    <name evidence="1" type="ORF">AAE3_LOCUS8885</name>
</gene>
<reference evidence="1 2" key="1">
    <citation type="submission" date="2020-01" db="EMBL/GenBank/DDBJ databases">
        <authorList>
            <person name="Gupta K D."/>
        </authorList>
    </citation>
    <scope>NUCLEOTIDE SEQUENCE [LARGE SCALE GENOMIC DNA]</scope>
</reference>
<evidence type="ECO:0000313" key="2">
    <source>
        <dbReference type="Proteomes" id="UP000467700"/>
    </source>
</evidence>
<sequence>MRDSMDQRSRGDTNTSPIAPFLLLQLISSPRRLTPHGLLPNDILVLLRGQLDLNFPHPYYHLPYHYFVAPALGPLNAPDYDVPRSGRAHTHPYRNIRARQVRARGID</sequence>
<evidence type="ECO:0000313" key="1">
    <source>
        <dbReference type="EMBL" id="CAA7266649.1"/>
    </source>
</evidence>